<dbReference type="SMART" id="SM00014">
    <property type="entry name" value="acidPPc"/>
    <property type="match status" value="1"/>
</dbReference>
<feature type="transmembrane region" description="Helical" evidence="1">
    <location>
        <begin position="155"/>
        <end position="177"/>
    </location>
</feature>
<keyword evidence="1" id="KW-0472">Membrane</keyword>
<reference evidence="3 4" key="1">
    <citation type="submission" date="2018-09" db="EMBL/GenBank/DDBJ databases">
        <title>Characterization of the phylogenetic diversity of five novel species belonging to the genus Bifidobacterium.</title>
        <authorList>
            <person name="Lugli G.A."/>
            <person name="Duranti S."/>
            <person name="Milani C."/>
        </authorList>
    </citation>
    <scope>NUCLEOTIDE SEQUENCE [LARGE SCALE GENOMIC DNA]</scope>
    <source>
        <strain evidence="3 4">2033B</strain>
    </source>
</reference>
<feature type="domain" description="Phosphatidic acid phosphatase type 2/haloperoxidase" evidence="2">
    <location>
        <begin position="89"/>
        <end position="198"/>
    </location>
</feature>
<organism evidence="3 4">
    <name type="scientific">Bifidobacterium samirii</name>
    <dbReference type="NCBI Taxonomy" id="2306974"/>
    <lineage>
        <taxon>Bacteria</taxon>
        <taxon>Bacillati</taxon>
        <taxon>Actinomycetota</taxon>
        <taxon>Actinomycetes</taxon>
        <taxon>Bifidobacteriales</taxon>
        <taxon>Bifidobacteriaceae</taxon>
        <taxon>Bifidobacterium</taxon>
    </lineage>
</organism>
<evidence type="ECO:0000313" key="4">
    <source>
        <dbReference type="Proteomes" id="UP000287470"/>
    </source>
</evidence>
<comment type="caution">
    <text evidence="3">The sequence shown here is derived from an EMBL/GenBank/DDBJ whole genome shotgun (WGS) entry which is preliminary data.</text>
</comment>
<accession>A0A430FWK7</accession>
<evidence type="ECO:0000313" key="3">
    <source>
        <dbReference type="EMBL" id="RSX58757.1"/>
    </source>
</evidence>
<dbReference type="Proteomes" id="UP000287470">
    <property type="component" value="Unassembled WGS sequence"/>
</dbReference>
<protein>
    <submittedName>
        <fullName evidence="3">PAP2 family protein</fullName>
    </submittedName>
</protein>
<dbReference type="AlphaFoldDB" id="A0A430FWK7"/>
<evidence type="ECO:0000259" key="2">
    <source>
        <dbReference type="SMART" id="SM00014"/>
    </source>
</evidence>
<keyword evidence="1" id="KW-0812">Transmembrane</keyword>
<gene>
    <name evidence="3" type="ORF">D2E24_0053</name>
</gene>
<sequence>MMKRGRALALALAVLLCVMVPVEGFWLRGSAAMTARETAVLETLGTLPGPVHAYAVACAALFSFGGCVAIVALLAVVEYVRTRSWRRLLVELVAAAGPILYVTGVKWLVVRPRPATSVGSAYLPSDPSFPSGHTAAAVIVAVMLVLMTRGTRWRLVAVVAGVALVLAVAFSRLVLGVHFPTDVTTSMIVCPVLSYALWQLLPSVDD</sequence>
<dbReference type="PANTHER" id="PTHR14969">
    <property type="entry name" value="SPHINGOSINE-1-PHOSPHATE PHOSPHOHYDROLASE"/>
    <property type="match status" value="1"/>
</dbReference>
<dbReference type="Pfam" id="PF01569">
    <property type="entry name" value="PAP2"/>
    <property type="match status" value="1"/>
</dbReference>
<keyword evidence="4" id="KW-1185">Reference proteome</keyword>
<name>A0A430FWK7_9BIFI</name>
<feature type="transmembrane region" description="Helical" evidence="1">
    <location>
        <begin position="88"/>
        <end position="109"/>
    </location>
</feature>
<feature type="transmembrane region" description="Helical" evidence="1">
    <location>
        <begin position="52"/>
        <end position="76"/>
    </location>
</feature>
<keyword evidence="1" id="KW-1133">Transmembrane helix</keyword>
<evidence type="ECO:0000256" key="1">
    <source>
        <dbReference type="SAM" id="Phobius"/>
    </source>
</evidence>
<dbReference type="SUPFAM" id="SSF48317">
    <property type="entry name" value="Acid phosphatase/Vanadium-dependent haloperoxidase"/>
    <property type="match status" value="1"/>
</dbReference>
<feature type="transmembrane region" description="Helical" evidence="1">
    <location>
        <begin position="129"/>
        <end position="148"/>
    </location>
</feature>
<dbReference type="EMBL" id="QXGK01000001">
    <property type="protein sequence ID" value="RSX58757.1"/>
    <property type="molecule type" value="Genomic_DNA"/>
</dbReference>
<dbReference type="Gene3D" id="1.20.144.10">
    <property type="entry name" value="Phosphatidic acid phosphatase type 2/haloperoxidase"/>
    <property type="match status" value="1"/>
</dbReference>
<dbReference type="PANTHER" id="PTHR14969:SF13">
    <property type="entry name" value="AT30094P"/>
    <property type="match status" value="1"/>
</dbReference>
<dbReference type="InterPro" id="IPR036938">
    <property type="entry name" value="PAP2/HPO_sf"/>
</dbReference>
<proteinExistence type="predicted"/>
<dbReference type="InterPro" id="IPR000326">
    <property type="entry name" value="PAP2/HPO"/>
</dbReference>